<evidence type="ECO:0000256" key="2">
    <source>
        <dbReference type="ARBA" id="ARBA00023002"/>
    </source>
</evidence>
<evidence type="ECO:0000256" key="1">
    <source>
        <dbReference type="ARBA" id="ARBA00006484"/>
    </source>
</evidence>
<dbReference type="PRINTS" id="PR00080">
    <property type="entry name" value="SDRFAMILY"/>
</dbReference>
<dbReference type="PANTHER" id="PTHR44196:SF1">
    <property type="entry name" value="DEHYDROGENASE_REDUCTASE SDR FAMILY MEMBER 7B"/>
    <property type="match status" value="1"/>
</dbReference>
<dbReference type="Proteomes" id="UP000232323">
    <property type="component" value="Unassembled WGS sequence"/>
</dbReference>
<sequence length="278" mass="30550">MRYLAYFFHDYADIRLSDKLNTMTPQFDWNAPSCIFMTGGGSGIGLALAIRFLTKGHDVLICGRRKDVLDAAAKKHPGLIPFVGDVSTEEGRKAIADRIISEFPSVNVLINNAGIQNRLPPLLDPSHAEGLWYKHKQELAINLEAPIHLSMLLIQHLKSKSNAMIMNVTSGLAFVPIAFMPVYCTTKAGLHSFTLSLRHQLKDTPISVVELAPPAVNTDLGGPGLHTFGANVDEFTDSVFARMVAGEVEVGFGTSEKSRKFNYEEREAAFKHMNSASH</sequence>
<dbReference type="PANTHER" id="PTHR44196">
    <property type="entry name" value="DEHYDROGENASE/REDUCTASE SDR FAMILY MEMBER 7B"/>
    <property type="match status" value="1"/>
</dbReference>
<gene>
    <name evidence="5" type="ORF">CEUSTIGMA_g9965.t1</name>
</gene>
<dbReference type="EMBL" id="BEGY01000082">
    <property type="protein sequence ID" value="GAX82538.1"/>
    <property type="molecule type" value="Genomic_DNA"/>
</dbReference>
<keyword evidence="2" id="KW-0560">Oxidoreductase</keyword>
<evidence type="ECO:0000313" key="5">
    <source>
        <dbReference type="EMBL" id="GAX82538.1"/>
    </source>
</evidence>
<accession>A0A250XHI7</accession>
<dbReference type="AlphaFoldDB" id="A0A250XHI7"/>
<comment type="caution">
    <text evidence="5">The sequence shown here is derived from an EMBL/GenBank/DDBJ whole genome shotgun (WGS) entry which is preliminary data.</text>
</comment>
<dbReference type="STRING" id="1157962.A0A250XHI7"/>
<reference evidence="5 6" key="1">
    <citation type="submission" date="2017-08" db="EMBL/GenBank/DDBJ databases">
        <title>Acidophilic green algal genome provides insights into adaptation to an acidic environment.</title>
        <authorList>
            <person name="Hirooka S."/>
            <person name="Hirose Y."/>
            <person name="Kanesaki Y."/>
            <person name="Higuchi S."/>
            <person name="Fujiwara T."/>
            <person name="Onuma R."/>
            <person name="Era A."/>
            <person name="Ohbayashi R."/>
            <person name="Uzuka A."/>
            <person name="Nozaki H."/>
            <person name="Yoshikawa H."/>
            <person name="Miyagishima S.Y."/>
        </authorList>
    </citation>
    <scope>NUCLEOTIDE SEQUENCE [LARGE SCALE GENOMIC DNA]</scope>
    <source>
        <strain evidence="5 6">NIES-2499</strain>
    </source>
</reference>
<dbReference type="Pfam" id="PF00106">
    <property type="entry name" value="adh_short"/>
    <property type="match status" value="1"/>
</dbReference>
<evidence type="ECO:0000256" key="3">
    <source>
        <dbReference type="ARBA" id="ARBA00037096"/>
    </source>
</evidence>
<dbReference type="Gene3D" id="3.40.50.720">
    <property type="entry name" value="NAD(P)-binding Rossmann-like Domain"/>
    <property type="match status" value="1"/>
</dbReference>
<dbReference type="OrthoDB" id="37659at2759"/>
<dbReference type="GO" id="GO:0016491">
    <property type="term" value="F:oxidoreductase activity"/>
    <property type="evidence" value="ECO:0007669"/>
    <property type="project" value="UniProtKB-KW"/>
</dbReference>
<proteinExistence type="inferred from homology"/>
<dbReference type="InterPro" id="IPR002347">
    <property type="entry name" value="SDR_fam"/>
</dbReference>
<comment type="function">
    <text evidence="3">Putative oxidoreductase.</text>
</comment>
<dbReference type="InterPro" id="IPR036291">
    <property type="entry name" value="NAD(P)-bd_dom_sf"/>
</dbReference>
<dbReference type="InterPro" id="IPR020904">
    <property type="entry name" value="Sc_DH/Rdtase_CS"/>
</dbReference>
<name>A0A250XHI7_9CHLO</name>
<organism evidence="5 6">
    <name type="scientific">Chlamydomonas eustigma</name>
    <dbReference type="NCBI Taxonomy" id="1157962"/>
    <lineage>
        <taxon>Eukaryota</taxon>
        <taxon>Viridiplantae</taxon>
        <taxon>Chlorophyta</taxon>
        <taxon>core chlorophytes</taxon>
        <taxon>Chlorophyceae</taxon>
        <taxon>CS clade</taxon>
        <taxon>Chlamydomonadales</taxon>
        <taxon>Chlamydomonadaceae</taxon>
        <taxon>Chlamydomonas</taxon>
    </lineage>
</organism>
<comment type="similarity">
    <text evidence="1 4">Belongs to the short-chain dehydrogenases/reductases (SDR) family.</text>
</comment>
<evidence type="ECO:0000313" key="6">
    <source>
        <dbReference type="Proteomes" id="UP000232323"/>
    </source>
</evidence>
<evidence type="ECO:0000256" key="4">
    <source>
        <dbReference type="RuleBase" id="RU000363"/>
    </source>
</evidence>
<dbReference type="GO" id="GO:0016020">
    <property type="term" value="C:membrane"/>
    <property type="evidence" value="ECO:0007669"/>
    <property type="project" value="TreeGrafter"/>
</dbReference>
<dbReference type="PROSITE" id="PS00061">
    <property type="entry name" value="ADH_SHORT"/>
    <property type="match status" value="1"/>
</dbReference>
<dbReference type="PRINTS" id="PR00081">
    <property type="entry name" value="GDHRDH"/>
</dbReference>
<keyword evidence="6" id="KW-1185">Reference proteome</keyword>
<dbReference type="SUPFAM" id="SSF51735">
    <property type="entry name" value="NAD(P)-binding Rossmann-fold domains"/>
    <property type="match status" value="1"/>
</dbReference>
<protein>
    <submittedName>
        <fullName evidence="5">Uncharacterized protein</fullName>
    </submittedName>
</protein>